<feature type="compositionally biased region" description="Acidic residues" evidence="1">
    <location>
        <begin position="38"/>
        <end position="55"/>
    </location>
</feature>
<gene>
    <name evidence="2" type="ordered locus">Mahau_1859</name>
</gene>
<keyword evidence="3" id="KW-1185">Reference proteome</keyword>
<feature type="region of interest" description="Disordered" evidence="1">
    <location>
        <begin position="32"/>
        <end position="58"/>
    </location>
</feature>
<dbReference type="RefSeq" id="WP_013781464.1">
    <property type="nucleotide sequence ID" value="NC_015520.1"/>
</dbReference>
<evidence type="ECO:0000313" key="2">
    <source>
        <dbReference type="EMBL" id="AEE97036.1"/>
    </source>
</evidence>
<protein>
    <submittedName>
        <fullName evidence="2">Uncharacterized protein</fullName>
    </submittedName>
</protein>
<reference evidence="3" key="1">
    <citation type="submission" date="2010-11" db="EMBL/GenBank/DDBJ databases">
        <title>The complete genome of Mahella australiensis DSM 15567.</title>
        <authorList>
            <consortium name="US DOE Joint Genome Institute (JGI-PGF)"/>
            <person name="Lucas S."/>
            <person name="Copeland A."/>
            <person name="Lapidus A."/>
            <person name="Bruce D."/>
            <person name="Goodwin L."/>
            <person name="Pitluck S."/>
            <person name="Kyrpides N."/>
            <person name="Mavromatis K."/>
            <person name="Pagani I."/>
            <person name="Ivanova N."/>
            <person name="Teshima H."/>
            <person name="Brettin T."/>
            <person name="Detter J.C."/>
            <person name="Han C."/>
            <person name="Tapia R."/>
            <person name="Land M."/>
            <person name="Hauser L."/>
            <person name="Markowitz V."/>
            <person name="Cheng J.-F."/>
            <person name="Hugenholtz P."/>
            <person name="Woyke T."/>
            <person name="Wu D."/>
            <person name="Spring S."/>
            <person name="Pukall R."/>
            <person name="Steenblock K."/>
            <person name="Schneider S."/>
            <person name="Klenk H.-P."/>
            <person name="Eisen J.A."/>
        </authorList>
    </citation>
    <scope>NUCLEOTIDE SEQUENCE [LARGE SCALE GENOMIC DNA]</scope>
    <source>
        <strain evidence="3">DSM 15567 / CIP 107919 / 50-1 BON</strain>
    </source>
</reference>
<dbReference type="HOGENOM" id="CLU_972549_0_0_9"/>
<dbReference type="EMBL" id="CP002360">
    <property type="protein sequence ID" value="AEE97036.1"/>
    <property type="molecule type" value="Genomic_DNA"/>
</dbReference>
<evidence type="ECO:0000256" key="1">
    <source>
        <dbReference type="SAM" id="MobiDB-lite"/>
    </source>
</evidence>
<reference evidence="2 3" key="2">
    <citation type="journal article" date="2011" name="Stand. Genomic Sci.">
        <title>Complete genome sequence of Mahella australiensis type strain (50-1 BON).</title>
        <authorList>
            <person name="Sikorski J."/>
            <person name="Teshima H."/>
            <person name="Nolan M."/>
            <person name="Lucas S."/>
            <person name="Hammon N."/>
            <person name="Deshpande S."/>
            <person name="Cheng J.F."/>
            <person name="Pitluck S."/>
            <person name="Liolios K."/>
            <person name="Pagani I."/>
            <person name="Ivanova N."/>
            <person name="Huntemann M."/>
            <person name="Mavromatis K."/>
            <person name="Ovchinikova G."/>
            <person name="Pati A."/>
            <person name="Tapia R."/>
            <person name="Han C."/>
            <person name="Goodwin L."/>
            <person name="Chen A."/>
            <person name="Palaniappan K."/>
            <person name="Land M."/>
            <person name="Hauser L."/>
            <person name="Ngatchou-Djao O.D."/>
            <person name="Rohde M."/>
            <person name="Pukall R."/>
            <person name="Spring S."/>
            <person name="Abt B."/>
            <person name="Goker M."/>
            <person name="Detter J.C."/>
            <person name="Woyke T."/>
            <person name="Bristow J."/>
            <person name="Markowitz V."/>
            <person name="Hugenholtz P."/>
            <person name="Eisen J.A."/>
            <person name="Kyrpides N.C."/>
            <person name="Klenk H.P."/>
            <person name="Lapidus A."/>
        </authorList>
    </citation>
    <scope>NUCLEOTIDE SEQUENCE [LARGE SCALE GENOMIC DNA]</scope>
    <source>
        <strain evidence="3">DSM 15567 / CIP 107919 / 50-1 BON</strain>
    </source>
</reference>
<dbReference type="STRING" id="697281.Mahau_1859"/>
<dbReference type="Proteomes" id="UP000008457">
    <property type="component" value="Chromosome"/>
</dbReference>
<feature type="region of interest" description="Disordered" evidence="1">
    <location>
        <begin position="262"/>
        <end position="286"/>
    </location>
</feature>
<organism evidence="2 3">
    <name type="scientific">Mahella australiensis (strain DSM 15567 / CIP 107919 / 50-1 BON)</name>
    <dbReference type="NCBI Taxonomy" id="697281"/>
    <lineage>
        <taxon>Bacteria</taxon>
        <taxon>Bacillati</taxon>
        <taxon>Bacillota</taxon>
        <taxon>Clostridia</taxon>
        <taxon>Thermoanaerobacterales</taxon>
        <taxon>Thermoanaerobacterales Family IV. Incertae Sedis</taxon>
        <taxon>Mahella</taxon>
    </lineage>
</organism>
<dbReference type="AlphaFoldDB" id="F4A1B7"/>
<dbReference type="KEGG" id="mas:Mahau_1859"/>
<accession>F4A1B7</accession>
<name>F4A1B7_MAHA5</name>
<evidence type="ECO:0000313" key="3">
    <source>
        <dbReference type="Proteomes" id="UP000008457"/>
    </source>
</evidence>
<sequence>MFQYFIILLLLLKAVHSKSTKPTDEYTEWTQIEQPQDGQDDDINVPDLPPPEDGEESKPLDLTILKNNMTDLSGLLSGIKPYMPKDVHKPIDSFCCMARFIEDIDNFINIGKSDDSTLEPSTSSMTLYERQRAILEELKKHVDDNGKKILDEIVKLHEAVKQIKDIFQPSAVEDADYKDKIWCAIEAVKPLMAEDKQNQINNLLKKLKLFEAINSIDTITDDSQSKGQQMQSVINVIKPLMDEEQQESLDKFMMLAEMMSRSQEFNLDDDNQDNNDSMEMAQEGQA</sequence>
<proteinExistence type="predicted"/>